<evidence type="ECO:0000313" key="4">
    <source>
        <dbReference type="Proteomes" id="UP000233769"/>
    </source>
</evidence>
<keyword evidence="1" id="KW-0472">Membrane</keyword>
<evidence type="ECO:0000313" key="3">
    <source>
        <dbReference type="EMBL" id="SOR32111.1"/>
    </source>
</evidence>
<organism evidence="3 4">
    <name type="scientific">Methylorubrum extorquens</name>
    <name type="common">Methylobacterium dichloromethanicum</name>
    <name type="synonym">Methylobacterium extorquens</name>
    <dbReference type="NCBI Taxonomy" id="408"/>
    <lineage>
        <taxon>Bacteria</taxon>
        <taxon>Pseudomonadati</taxon>
        <taxon>Pseudomonadota</taxon>
        <taxon>Alphaproteobacteria</taxon>
        <taxon>Hyphomicrobiales</taxon>
        <taxon>Methylobacteriaceae</taxon>
        <taxon>Methylorubrum</taxon>
    </lineage>
</organism>
<keyword evidence="1" id="KW-1133">Transmembrane helix</keyword>
<feature type="transmembrane region" description="Helical" evidence="1">
    <location>
        <begin position="12"/>
        <end position="34"/>
    </location>
</feature>
<evidence type="ECO:0000259" key="2">
    <source>
        <dbReference type="Pfam" id="PF14067"/>
    </source>
</evidence>
<dbReference type="Proteomes" id="UP000233769">
    <property type="component" value="Chromosome tk0001"/>
</dbReference>
<feature type="transmembrane region" description="Helical" evidence="1">
    <location>
        <begin position="40"/>
        <end position="59"/>
    </location>
</feature>
<name>A0A2N9AXQ5_METEX</name>
<dbReference type="AlphaFoldDB" id="A0A2N9AXQ5"/>
<proteinExistence type="predicted"/>
<accession>A0A2N9AXQ5</accession>
<protein>
    <recommendedName>
        <fullName evidence="2">LssY-like C-terminal domain-containing protein</fullName>
    </recommendedName>
</protein>
<dbReference type="EMBL" id="LT962688">
    <property type="protein sequence ID" value="SOR32111.1"/>
    <property type="molecule type" value="Genomic_DNA"/>
</dbReference>
<gene>
    <name evidence="3" type="ORF">TK0001_5545</name>
</gene>
<evidence type="ECO:0000256" key="1">
    <source>
        <dbReference type="SAM" id="Phobius"/>
    </source>
</evidence>
<sequence length="299" mass="33081">MRTCPVRRLKLLGQRMLVAVLGLVTVWLILVLFYDVADRRLPLVLALASTYAAAAYLILPRAIRLGAHILNRGRVPAYTLTADGLPGDPVNLILTGTIGELRRVFALAGWTQADPLGLGSSWRMACAFVLNRPYPSAPFSTLYLFDRGQDVGFQRCIDDSPRRRHHVRFWGLSMERAEETLDTAAFWLASSRPAASERAMWVGAATKDVGLSLTHLSFQITHATDVDTDAERAFLVQELTEHGVIGPVRYHRPGEWLTVGKVNRYVSDGLVAVADLSREPDDRLRPDGAALNDVPVRSD</sequence>
<reference evidence="4" key="1">
    <citation type="submission" date="2017-10" db="EMBL/GenBank/DDBJ databases">
        <authorList>
            <person name="Regsiter A."/>
            <person name="William W."/>
        </authorList>
    </citation>
    <scope>NUCLEOTIDE SEQUENCE [LARGE SCALE GENOMIC DNA]</scope>
</reference>
<keyword evidence="1" id="KW-0812">Transmembrane</keyword>
<feature type="domain" description="LssY-like C-terminal" evidence="2">
    <location>
        <begin position="74"/>
        <end position="251"/>
    </location>
</feature>
<dbReference type="InterPro" id="IPR025902">
    <property type="entry name" value="LssY-like-C_dom"/>
</dbReference>
<dbReference type="Pfam" id="PF14067">
    <property type="entry name" value="LssY_C"/>
    <property type="match status" value="1"/>
</dbReference>